<dbReference type="Proteomes" id="UP000091914">
    <property type="component" value="Unassembled WGS sequence"/>
</dbReference>
<dbReference type="EMBL" id="LZSX01000074">
    <property type="protein sequence ID" value="OBB81715.1"/>
    <property type="molecule type" value="Genomic_DNA"/>
</dbReference>
<dbReference type="GO" id="GO:0016740">
    <property type="term" value="F:transferase activity"/>
    <property type="evidence" value="ECO:0007669"/>
    <property type="project" value="UniProtKB-KW"/>
</dbReference>
<dbReference type="SUPFAM" id="SSF53448">
    <property type="entry name" value="Nucleotide-diphospho-sugar transferases"/>
    <property type="match status" value="1"/>
</dbReference>
<accession>A0A1A0VEN3</accession>
<protein>
    <submittedName>
        <fullName evidence="1">Glycosyltransferase involved in cell wall biogenesis</fullName>
    </submittedName>
</protein>
<evidence type="ECO:0000313" key="1">
    <source>
        <dbReference type="EMBL" id="OBB81715.1"/>
    </source>
</evidence>
<name>A0A1A0VEN3_9MYCO</name>
<gene>
    <name evidence="1" type="ORF">A5760_15555</name>
</gene>
<dbReference type="RefSeq" id="WP_064882950.1">
    <property type="nucleotide sequence ID" value="NZ_LZSX01000074.1"/>
</dbReference>
<evidence type="ECO:0000313" key="2">
    <source>
        <dbReference type="Proteomes" id="UP000091914"/>
    </source>
</evidence>
<comment type="caution">
    <text evidence="1">The sequence shown here is derived from an EMBL/GenBank/DDBJ whole genome shotgun (WGS) entry which is preliminary data.</text>
</comment>
<dbReference type="InterPro" id="IPR029044">
    <property type="entry name" value="Nucleotide-diphossugar_trans"/>
</dbReference>
<sequence length="220" mass="22563">MSELPVTLLVVAKAPEPGRAKTRLAATVGDRVAAEIAAAALLDTLDAVAAAPVAARVVALTGDLDAAANAAEIRQRLASFTVIAQRGADFAARLANAHADAAGGFPVLQIGMDTPQVSADLLAGCARRLLETQAVLGPARDGGWWVLGVREPAMAQCLHTVPMSASDTGDLTLKALRDNGIDVVTVEALADVDLVDDVAVVRDACAPTSRFARLTRVAGL</sequence>
<dbReference type="InterPro" id="IPR018641">
    <property type="entry name" value="Trfase_1_rSAM/seldom-assoc"/>
</dbReference>
<dbReference type="OrthoDB" id="9798250at2"/>
<dbReference type="PANTHER" id="PTHR36529">
    <property type="entry name" value="SLL1095 PROTEIN"/>
    <property type="match status" value="1"/>
</dbReference>
<keyword evidence="1" id="KW-0808">Transferase</keyword>
<organism evidence="1 2">
    <name type="scientific">Mycobacterium colombiense</name>
    <dbReference type="NCBI Taxonomy" id="339268"/>
    <lineage>
        <taxon>Bacteria</taxon>
        <taxon>Bacillati</taxon>
        <taxon>Actinomycetota</taxon>
        <taxon>Actinomycetes</taxon>
        <taxon>Mycobacteriales</taxon>
        <taxon>Mycobacteriaceae</taxon>
        <taxon>Mycobacterium</taxon>
        <taxon>Mycobacterium avium complex (MAC)</taxon>
    </lineage>
</organism>
<dbReference type="PANTHER" id="PTHR36529:SF1">
    <property type="entry name" value="GLYCOSYLTRANSFERASE"/>
    <property type="match status" value="1"/>
</dbReference>
<dbReference type="Pfam" id="PF09837">
    <property type="entry name" value="DUF2064"/>
    <property type="match status" value="1"/>
</dbReference>
<dbReference type="Gene3D" id="3.90.550.10">
    <property type="entry name" value="Spore Coat Polysaccharide Biosynthesis Protein SpsA, Chain A"/>
    <property type="match status" value="1"/>
</dbReference>
<dbReference type="AlphaFoldDB" id="A0A1A0VEN3"/>
<reference evidence="1 2" key="1">
    <citation type="submission" date="2016-06" db="EMBL/GenBank/DDBJ databases">
        <authorList>
            <person name="Kjaerup R.B."/>
            <person name="Dalgaard T.S."/>
            <person name="Juul-Madsen H.R."/>
        </authorList>
    </citation>
    <scope>NUCLEOTIDE SEQUENCE [LARGE SCALE GENOMIC DNA]</scope>
    <source>
        <strain evidence="1 2">852002-51834_SCH5396731</strain>
    </source>
</reference>
<proteinExistence type="predicted"/>